<gene>
    <name evidence="1" type="ORF">RAMLITH_24050</name>
</gene>
<keyword evidence="2" id="KW-1185">Reference proteome</keyword>
<proteinExistence type="predicted"/>
<reference evidence="1 2" key="1">
    <citation type="journal article" date="2020" name="Nature">
        <title>Bacterial chemolithoautotrophy via manganese oxidation.</title>
        <authorList>
            <person name="Yu H."/>
            <person name="Leadbetter J.R."/>
        </authorList>
    </citation>
    <scope>NUCLEOTIDE SEQUENCE [LARGE SCALE GENOMIC DNA]</scope>
    <source>
        <strain evidence="1 2">RBP-1</strain>
    </source>
</reference>
<name>A0A7X6DKK3_9BURK</name>
<dbReference type="Proteomes" id="UP000521868">
    <property type="component" value="Unassembled WGS sequence"/>
</dbReference>
<comment type="caution">
    <text evidence="1">The sequence shown here is derived from an EMBL/GenBank/DDBJ whole genome shotgun (WGS) entry which is preliminary data.</text>
</comment>
<accession>A0A7X6DKK3</accession>
<protein>
    <submittedName>
        <fullName evidence="1">Uncharacterized protein</fullName>
    </submittedName>
</protein>
<evidence type="ECO:0000313" key="1">
    <source>
        <dbReference type="EMBL" id="NKE68896.1"/>
    </source>
</evidence>
<sequence length="46" mass="4859">MGFTSHARKEILTMAAGSTFSDVAYKGQTAAIRCAKAVRKAGIKVD</sequence>
<dbReference type="AlphaFoldDB" id="A0A7X6DKK3"/>
<evidence type="ECO:0000313" key="2">
    <source>
        <dbReference type="Proteomes" id="UP000521868"/>
    </source>
</evidence>
<organism evidence="1 2">
    <name type="scientific">Ramlibacter lithotrophicus</name>
    <dbReference type="NCBI Taxonomy" id="2606681"/>
    <lineage>
        <taxon>Bacteria</taxon>
        <taxon>Pseudomonadati</taxon>
        <taxon>Pseudomonadota</taxon>
        <taxon>Betaproteobacteria</taxon>
        <taxon>Burkholderiales</taxon>
        <taxon>Comamonadaceae</taxon>
        <taxon>Ramlibacter</taxon>
    </lineage>
</organism>
<dbReference type="EMBL" id="VTOX01000013">
    <property type="protein sequence ID" value="NKE68896.1"/>
    <property type="molecule type" value="Genomic_DNA"/>
</dbReference>